<reference evidence="4" key="1">
    <citation type="submission" date="2020-01" db="EMBL/GenBank/DDBJ databases">
        <authorList>
            <consortium name="DOE Joint Genome Institute"/>
            <person name="Haridas S."/>
            <person name="Albert R."/>
            <person name="Binder M."/>
            <person name="Bloem J."/>
            <person name="Labutti K."/>
            <person name="Salamov A."/>
            <person name="Andreopoulos B."/>
            <person name="Baker S.E."/>
            <person name="Barry K."/>
            <person name="Bills G."/>
            <person name="Bluhm B.H."/>
            <person name="Cannon C."/>
            <person name="Castanera R."/>
            <person name="Culley D.E."/>
            <person name="Daum C."/>
            <person name="Ezra D."/>
            <person name="Gonzalez J.B."/>
            <person name="Henrissat B."/>
            <person name="Kuo A."/>
            <person name="Liang C."/>
            <person name="Lipzen A."/>
            <person name="Lutzoni F."/>
            <person name="Magnuson J."/>
            <person name="Mondo S."/>
            <person name="Nolan M."/>
            <person name="Ohm R."/>
            <person name="Pangilinan J."/>
            <person name="Park H.-J."/>
            <person name="Ramirez L."/>
            <person name="Alfaro M."/>
            <person name="Sun H."/>
            <person name="Tritt A."/>
            <person name="Yoshinaga Y."/>
            <person name="Zwiers L.-H."/>
            <person name="Turgeon B.G."/>
            <person name="Goodwin S.B."/>
            <person name="Spatafora J.W."/>
            <person name="Crous P.W."/>
            <person name="Grigoriev I.V."/>
        </authorList>
    </citation>
    <scope>NUCLEOTIDE SEQUENCE</scope>
    <source>
        <strain evidence="4">CBS 342.82</strain>
    </source>
</reference>
<evidence type="ECO:0000313" key="3">
    <source>
        <dbReference type="Proteomes" id="UP000504637"/>
    </source>
</evidence>
<evidence type="ECO:0000256" key="2">
    <source>
        <dbReference type="SAM" id="SignalP"/>
    </source>
</evidence>
<keyword evidence="2" id="KW-0732">Signal</keyword>
<accession>A0A6J3MBY9</accession>
<organism evidence="4">
    <name type="scientific">Dissoconium aciculare CBS 342.82</name>
    <dbReference type="NCBI Taxonomy" id="1314786"/>
    <lineage>
        <taxon>Eukaryota</taxon>
        <taxon>Fungi</taxon>
        <taxon>Dikarya</taxon>
        <taxon>Ascomycota</taxon>
        <taxon>Pezizomycotina</taxon>
        <taxon>Dothideomycetes</taxon>
        <taxon>Dothideomycetidae</taxon>
        <taxon>Mycosphaerellales</taxon>
        <taxon>Dissoconiaceae</taxon>
        <taxon>Dissoconium</taxon>
    </lineage>
</organism>
<evidence type="ECO:0000313" key="4">
    <source>
        <dbReference type="RefSeq" id="XP_033462155.1"/>
    </source>
</evidence>
<dbReference type="InterPro" id="IPR001360">
    <property type="entry name" value="Glyco_hydro_1"/>
</dbReference>
<dbReference type="PANTHER" id="PTHR10353:SF53">
    <property type="entry name" value="BETA-1,4-GLUCOSIDASE (EUROFUNG)"/>
    <property type="match status" value="1"/>
</dbReference>
<dbReference type="Gene3D" id="3.20.20.80">
    <property type="entry name" value="Glycosidases"/>
    <property type="match status" value="1"/>
</dbReference>
<name>A0A6J3MBY9_9PEZI</name>
<dbReference type="AlphaFoldDB" id="A0A6J3MBY9"/>
<dbReference type="GeneID" id="54362007"/>
<dbReference type="PANTHER" id="PTHR10353">
    <property type="entry name" value="GLYCOSYL HYDROLASE"/>
    <property type="match status" value="1"/>
</dbReference>
<dbReference type="OrthoDB" id="65569at2759"/>
<keyword evidence="3" id="KW-1185">Reference proteome</keyword>
<dbReference type="RefSeq" id="XP_033462155.1">
    <property type="nucleotide sequence ID" value="XM_033604207.1"/>
</dbReference>
<dbReference type="Pfam" id="PF00232">
    <property type="entry name" value="Glyco_hydro_1"/>
    <property type="match status" value="2"/>
</dbReference>
<feature type="signal peptide" evidence="2">
    <location>
        <begin position="1"/>
        <end position="19"/>
    </location>
</feature>
<reference evidence="4" key="2">
    <citation type="submission" date="2020-04" db="EMBL/GenBank/DDBJ databases">
        <authorList>
            <consortium name="NCBI Genome Project"/>
        </authorList>
    </citation>
    <scope>NUCLEOTIDE SEQUENCE</scope>
    <source>
        <strain evidence="4">CBS 342.82</strain>
    </source>
</reference>
<gene>
    <name evidence="4" type="ORF">K489DRAFT_377662</name>
</gene>
<evidence type="ECO:0000256" key="1">
    <source>
        <dbReference type="RuleBase" id="RU003690"/>
    </source>
</evidence>
<dbReference type="InterPro" id="IPR017853">
    <property type="entry name" value="GH"/>
</dbReference>
<sequence length="652" mass="70644">MAATFAYCITLALAATALAAPHKTSPQSTAATTAAASTCPANNYGPVFSRKTSFTFPVSVTTQYATPVAKATPAPTYADAYSAVASLFSNQSTTSWPNWTPLGLAIPTFGADQYNTAAWSQLWNDANPASFTRGLYSTTASPTPIPSSSLIKPPPLYFQPPANCYKFPKNFIFGTACSAGQVEGAVADQGKSPNFLDVLANVLNIAGKNAIGGGVLGTPEGQIVSNAVSAEGYYLYKRDIDRLAAAGLKHFSFSLSWSRILPFTFPGTPVNSYAIQHYNDVIDYVLSKGMIPIVTLAHFDTPLALYGGGKGYLATVAKAASNSSYGLGGVSFAYTSSRLEEAYVNYAKIALAHFADRVPIWITFNEPQIGSENATAVTNVLRSHARVYRYYRDVLKGKGKISIKMGITPAVPLDATNPSSVEAAKFFSDLYTFPYLYPTVFGQQYPDNFLKALPGANPLTSEELKLINGTMDFISLDAYSAPLVYNAGQDLDACARDHTANRPFPICVNGTKILTTGWDAGWNPIGKPTGYLLPGPLRTQLNLVWSKFGKPILISEFGLSPPPPPGGELSDNLYNVPQTEYLLSYLNEMLKAIWEDGVDVMGALVWTFVDDWEFGFFNTGFGLQYLNHTTQERVYRRSIFDVVDFVEGKRQK</sequence>
<reference evidence="4" key="3">
    <citation type="submission" date="2025-08" db="UniProtKB">
        <authorList>
            <consortium name="RefSeq"/>
        </authorList>
    </citation>
    <scope>IDENTIFICATION</scope>
    <source>
        <strain evidence="4">CBS 342.82</strain>
    </source>
</reference>
<comment type="similarity">
    <text evidence="1">Belongs to the glycosyl hydrolase 1 family.</text>
</comment>
<dbReference type="GO" id="GO:0008422">
    <property type="term" value="F:beta-glucosidase activity"/>
    <property type="evidence" value="ECO:0007669"/>
    <property type="project" value="TreeGrafter"/>
</dbReference>
<dbReference type="SUPFAM" id="SSF51445">
    <property type="entry name" value="(Trans)glycosidases"/>
    <property type="match status" value="1"/>
</dbReference>
<keyword evidence="4" id="KW-0378">Hydrolase</keyword>
<feature type="chain" id="PRO_5027069829" evidence="2">
    <location>
        <begin position="20"/>
        <end position="652"/>
    </location>
</feature>
<dbReference type="Proteomes" id="UP000504637">
    <property type="component" value="Unplaced"/>
</dbReference>
<dbReference type="GO" id="GO:0005975">
    <property type="term" value="P:carbohydrate metabolic process"/>
    <property type="evidence" value="ECO:0007669"/>
    <property type="project" value="InterPro"/>
</dbReference>
<proteinExistence type="inferred from homology"/>
<protein>
    <submittedName>
        <fullName evidence="4">Glycoside hydrolase family 1 protein</fullName>
    </submittedName>
</protein>